<keyword evidence="2" id="KW-1185">Reference proteome</keyword>
<dbReference type="AlphaFoldDB" id="A0AAD4UQA3"/>
<evidence type="ECO:0000313" key="1">
    <source>
        <dbReference type="EMBL" id="KAI4548430.1"/>
    </source>
</evidence>
<sequence length="249" mass="28285">MRRAVVAETILKLEEDAIKRWHTDVPIELENEERSYLVFKYGFYLPALISPGNVGDANSQALPQTQKIREFEKRVSISRGQNVFLLDIVVGQSLWTIAFTKSILHIGDIIIGEGNGIHSSTLAWKIPWMEEPGYLRLRMWKSYLMVCYCIHPSKSEFSDVMFVEASHGESFYITEIGAKDLSVAQYDDQTDLAHDGCNHVDQERGPEVMSIKNLAHNETAVFTYIIYLAKALEQGDFGLPFESGEFDNN</sequence>
<reference evidence="1" key="1">
    <citation type="submission" date="2022-03" db="EMBL/GenBank/DDBJ databases">
        <title>Genomic analyses of argali, domestic sheep and their hybrids provide insights into chromosomal evolution, heterosis and genetic basis of agronomic traits.</title>
        <authorList>
            <person name="Li M."/>
        </authorList>
    </citation>
    <scope>NUCLEOTIDE SEQUENCE</scope>
    <source>
        <strain evidence="1">CAU-MHL-2022a</strain>
        <tissue evidence="1">Skin</tissue>
    </source>
</reference>
<proteinExistence type="predicted"/>
<gene>
    <name evidence="1" type="ORF">MG293_000760</name>
</gene>
<name>A0AAD4UQA3_OVIAM</name>
<dbReference type="Proteomes" id="UP001214576">
    <property type="component" value="Unassembled WGS sequence"/>
</dbReference>
<comment type="caution">
    <text evidence="1">The sequence shown here is derived from an EMBL/GenBank/DDBJ whole genome shotgun (WGS) entry which is preliminary data.</text>
</comment>
<organism evidence="1 2">
    <name type="scientific">Ovis ammon polii</name>
    <dbReference type="NCBI Taxonomy" id="230172"/>
    <lineage>
        <taxon>Eukaryota</taxon>
        <taxon>Metazoa</taxon>
        <taxon>Chordata</taxon>
        <taxon>Craniata</taxon>
        <taxon>Vertebrata</taxon>
        <taxon>Euteleostomi</taxon>
        <taxon>Mammalia</taxon>
        <taxon>Eutheria</taxon>
        <taxon>Laurasiatheria</taxon>
        <taxon>Artiodactyla</taxon>
        <taxon>Ruminantia</taxon>
        <taxon>Pecora</taxon>
        <taxon>Bovidae</taxon>
        <taxon>Caprinae</taxon>
        <taxon>Ovis</taxon>
    </lineage>
</organism>
<evidence type="ECO:0000313" key="2">
    <source>
        <dbReference type="Proteomes" id="UP001214576"/>
    </source>
</evidence>
<accession>A0AAD4UQA3</accession>
<dbReference type="EMBL" id="JAKZEL010000001">
    <property type="protein sequence ID" value="KAI4548430.1"/>
    <property type="molecule type" value="Genomic_DNA"/>
</dbReference>
<protein>
    <submittedName>
        <fullName evidence="1">Uncharacterized protein</fullName>
    </submittedName>
</protein>